<proteinExistence type="predicted"/>
<dbReference type="AlphaFoldDB" id="A0A0K0CWV2"/>
<evidence type="ECO:0000313" key="2">
    <source>
        <dbReference type="WBParaSite" id="ACAC_0000197301-mRNA-1"/>
    </source>
</evidence>
<dbReference type="WBParaSite" id="ACAC_0000197301-mRNA-1">
    <property type="protein sequence ID" value="ACAC_0000197301-mRNA-1"/>
    <property type="gene ID" value="ACAC_0000197301"/>
</dbReference>
<sequence length="68" mass="7566">LSVSSSHYFSISCMISVCKRLVFVKHGITKASVTARSTVTISSESTVRKRVGCAKQRRPDFRHSCFSL</sequence>
<organism evidence="1 2">
    <name type="scientific">Angiostrongylus cantonensis</name>
    <name type="common">Rat lungworm</name>
    <dbReference type="NCBI Taxonomy" id="6313"/>
    <lineage>
        <taxon>Eukaryota</taxon>
        <taxon>Metazoa</taxon>
        <taxon>Ecdysozoa</taxon>
        <taxon>Nematoda</taxon>
        <taxon>Chromadorea</taxon>
        <taxon>Rhabditida</taxon>
        <taxon>Rhabditina</taxon>
        <taxon>Rhabditomorpha</taxon>
        <taxon>Strongyloidea</taxon>
        <taxon>Metastrongylidae</taxon>
        <taxon>Angiostrongylus</taxon>
    </lineage>
</organism>
<reference evidence="2" key="2">
    <citation type="submission" date="2017-02" db="UniProtKB">
        <authorList>
            <consortium name="WormBaseParasite"/>
        </authorList>
    </citation>
    <scope>IDENTIFICATION</scope>
</reference>
<name>A0A0K0CWV2_ANGCA</name>
<dbReference type="Proteomes" id="UP000035642">
    <property type="component" value="Unassembled WGS sequence"/>
</dbReference>
<accession>A0A0K0CWV2</accession>
<keyword evidence="1" id="KW-1185">Reference proteome</keyword>
<reference evidence="1" key="1">
    <citation type="submission" date="2012-09" db="EMBL/GenBank/DDBJ databases">
        <authorList>
            <person name="Martin A.A."/>
        </authorList>
    </citation>
    <scope>NUCLEOTIDE SEQUENCE</scope>
</reference>
<evidence type="ECO:0000313" key="1">
    <source>
        <dbReference type="Proteomes" id="UP000035642"/>
    </source>
</evidence>
<protein>
    <submittedName>
        <fullName evidence="2">Secreted protein</fullName>
    </submittedName>
</protein>